<feature type="domain" description="BAR" evidence="5">
    <location>
        <begin position="17"/>
        <end position="291"/>
    </location>
</feature>
<feature type="region of interest" description="Disordered" evidence="3">
    <location>
        <begin position="192"/>
        <end position="211"/>
    </location>
</feature>
<dbReference type="PROSITE" id="PS50238">
    <property type="entry name" value="RHOGAP"/>
    <property type="match status" value="1"/>
</dbReference>
<dbReference type="SUPFAM" id="SSF48350">
    <property type="entry name" value="GTPase activation domain, GAP"/>
    <property type="match status" value="1"/>
</dbReference>
<organism evidence="6 7">
    <name type="scientific">Saguinus oedipus</name>
    <name type="common">Cotton-top tamarin</name>
    <name type="synonym">Oedipomidas oedipus</name>
    <dbReference type="NCBI Taxonomy" id="9490"/>
    <lineage>
        <taxon>Eukaryota</taxon>
        <taxon>Metazoa</taxon>
        <taxon>Chordata</taxon>
        <taxon>Craniata</taxon>
        <taxon>Vertebrata</taxon>
        <taxon>Euteleostomi</taxon>
        <taxon>Mammalia</taxon>
        <taxon>Eutheria</taxon>
        <taxon>Euarchontoglires</taxon>
        <taxon>Primates</taxon>
        <taxon>Haplorrhini</taxon>
        <taxon>Platyrrhini</taxon>
        <taxon>Cebidae</taxon>
        <taxon>Callitrichinae</taxon>
        <taxon>Saguinus</taxon>
    </lineage>
</organism>
<protein>
    <submittedName>
        <fullName evidence="6">SH3 domain-binding protein 1</fullName>
    </submittedName>
</protein>
<dbReference type="Pfam" id="PF03114">
    <property type="entry name" value="BAR"/>
    <property type="match status" value="2"/>
</dbReference>
<keyword evidence="1" id="KW-0343">GTPase activation</keyword>
<dbReference type="Proteomes" id="UP001266305">
    <property type="component" value="Unassembled WGS sequence"/>
</dbReference>
<evidence type="ECO:0000313" key="6">
    <source>
        <dbReference type="EMBL" id="KAK2121551.1"/>
    </source>
</evidence>
<feature type="compositionally biased region" description="Low complexity" evidence="3">
    <location>
        <begin position="527"/>
        <end position="539"/>
    </location>
</feature>
<dbReference type="SMART" id="SM00324">
    <property type="entry name" value="RhoGAP"/>
    <property type="match status" value="1"/>
</dbReference>
<sequence length="610" mass="67272">MMKRQLHRMRQLAQTGSLGRTPETAEFLGEDLLQVEQRLEPAKRAAHNVHKRLQACLQGQSGADMDKRVKKLPLMALSTTMAESFKELDPDSSMGKALEMSCAIQNQLARILAEFEMTLERDVLQPLSRLSEVSLCPAPSPQLPQLRLPLLYHADSLACLQEELPAILKHKKSLQKLVSDWNTLKSRLSQAAKNSGSGQGLGGGPGSHSHMTMANKVETLKEEEEELKRKVEQCRDEYLADLYHFVTKEDSYANYFIHLLEIQADYHRRSLSSLDTALAELRENHGQADHSSSMTAPFSRVYGVSLASHLRELGREIALPIEACVMMLLSEGMKEEGLFRLAAGASVLKRLKQTMALDPHSLEEFCSDPHAVAGALKSYLRELPEPLMTFDLYEDWMRAASLKEPGARLQALQEVCSHLPPENLSNLRYLMKFLARLAEEQEVNKMTPSNIAIVLGPNLLWPPEKEGDQAQLDAASVSSIQVVGVVEALIQSTDTLFPGDINFNVSGLFSAVTLQDTVSDRLTSDELPPTTMPTSATTPAPAPALVPAPALASAATKERTESEVPPRPASPKVTRSPPETAAQVEDMARRSSQGGRNQGDIKPRFCHRAL</sequence>
<dbReference type="EMBL" id="JASSZA010000001">
    <property type="protein sequence ID" value="KAK2121551.1"/>
    <property type="molecule type" value="Genomic_DNA"/>
</dbReference>
<dbReference type="PANTHER" id="PTHR14130">
    <property type="entry name" value="3BP-1 RELATED RHOGAP"/>
    <property type="match status" value="1"/>
</dbReference>
<dbReference type="InterPro" id="IPR047165">
    <property type="entry name" value="RHG17/44/SH3BP1-like"/>
</dbReference>
<keyword evidence="7" id="KW-1185">Reference proteome</keyword>
<dbReference type="InterPro" id="IPR027267">
    <property type="entry name" value="AH/BAR_dom_sf"/>
</dbReference>
<dbReference type="Gene3D" id="1.20.1270.60">
    <property type="entry name" value="Arfaptin homology (AH) domain/BAR domain"/>
    <property type="match status" value="1"/>
</dbReference>
<comment type="caution">
    <text evidence="6">The sequence shown here is derived from an EMBL/GenBank/DDBJ whole genome shotgun (WGS) entry which is preliminary data.</text>
</comment>
<dbReference type="PROSITE" id="PS51021">
    <property type="entry name" value="BAR"/>
    <property type="match status" value="1"/>
</dbReference>
<dbReference type="InterPro" id="IPR000198">
    <property type="entry name" value="RhoGAP_dom"/>
</dbReference>
<evidence type="ECO:0000256" key="2">
    <source>
        <dbReference type="ARBA" id="ARBA00022553"/>
    </source>
</evidence>
<evidence type="ECO:0000256" key="3">
    <source>
        <dbReference type="SAM" id="MobiDB-lite"/>
    </source>
</evidence>
<proteinExistence type="predicted"/>
<feature type="compositionally biased region" description="Basic residues" evidence="3">
    <location>
        <begin position="1"/>
        <end position="10"/>
    </location>
</feature>
<keyword evidence="2" id="KW-0597">Phosphoprotein</keyword>
<feature type="domain" description="Rho-GAP" evidence="4">
    <location>
        <begin position="304"/>
        <end position="497"/>
    </location>
</feature>
<dbReference type="InterPro" id="IPR004148">
    <property type="entry name" value="BAR_dom"/>
</dbReference>
<evidence type="ECO:0000259" key="5">
    <source>
        <dbReference type="PROSITE" id="PS51021"/>
    </source>
</evidence>
<reference evidence="6 7" key="1">
    <citation type="submission" date="2023-05" db="EMBL/GenBank/DDBJ databases">
        <title>B98-5 Cell Line De Novo Hybrid Assembly: An Optical Mapping Approach.</title>
        <authorList>
            <person name="Kananen K."/>
            <person name="Auerbach J.A."/>
            <person name="Kautto E."/>
            <person name="Blachly J.S."/>
        </authorList>
    </citation>
    <scope>NUCLEOTIDE SEQUENCE [LARGE SCALE GENOMIC DNA]</scope>
    <source>
        <strain evidence="6">B95-8</strain>
        <tissue evidence="6">Cell line</tissue>
    </source>
</reference>
<dbReference type="PANTHER" id="PTHR14130:SF12">
    <property type="entry name" value="BARGIN-RELATED"/>
    <property type="match status" value="1"/>
</dbReference>
<feature type="region of interest" description="Disordered" evidence="3">
    <location>
        <begin position="1"/>
        <end position="23"/>
    </location>
</feature>
<feature type="region of interest" description="Disordered" evidence="3">
    <location>
        <begin position="522"/>
        <end position="610"/>
    </location>
</feature>
<dbReference type="SUPFAM" id="SSF103657">
    <property type="entry name" value="BAR/IMD domain-like"/>
    <property type="match status" value="1"/>
</dbReference>
<gene>
    <name evidence="6" type="primary">SH3BP1</name>
    <name evidence="6" type="ORF">P7K49_002937</name>
</gene>
<name>A0ABQ9WJQ3_SAGOE</name>
<accession>A0ABQ9WJQ3</accession>
<evidence type="ECO:0000256" key="1">
    <source>
        <dbReference type="ARBA" id="ARBA00022468"/>
    </source>
</evidence>
<dbReference type="SMART" id="SM00721">
    <property type="entry name" value="BAR"/>
    <property type="match status" value="1"/>
</dbReference>
<evidence type="ECO:0000259" key="4">
    <source>
        <dbReference type="PROSITE" id="PS50238"/>
    </source>
</evidence>
<dbReference type="InterPro" id="IPR008936">
    <property type="entry name" value="Rho_GTPase_activation_prot"/>
</dbReference>
<evidence type="ECO:0000313" key="7">
    <source>
        <dbReference type="Proteomes" id="UP001266305"/>
    </source>
</evidence>
<dbReference type="Pfam" id="PF00620">
    <property type="entry name" value="RhoGAP"/>
    <property type="match status" value="1"/>
</dbReference>
<feature type="compositionally biased region" description="Gly residues" evidence="3">
    <location>
        <begin position="197"/>
        <end position="206"/>
    </location>
</feature>
<dbReference type="Gene3D" id="1.10.555.10">
    <property type="entry name" value="Rho GTPase activation protein"/>
    <property type="match status" value="1"/>
</dbReference>